<organism evidence="1 2">
    <name type="scientific">Eumeta variegata</name>
    <name type="common">Bagworm moth</name>
    <name type="synonym">Eumeta japonica</name>
    <dbReference type="NCBI Taxonomy" id="151549"/>
    <lineage>
        <taxon>Eukaryota</taxon>
        <taxon>Metazoa</taxon>
        <taxon>Ecdysozoa</taxon>
        <taxon>Arthropoda</taxon>
        <taxon>Hexapoda</taxon>
        <taxon>Insecta</taxon>
        <taxon>Pterygota</taxon>
        <taxon>Neoptera</taxon>
        <taxon>Endopterygota</taxon>
        <taxon>Lepidoptera</taxon>
        <taxon>Glossata</taxon>
        <taxon>Ditrysia</taxon>
        <taxon>Tineoidea</taxon>
        <taxon>Psychidae</taxon>
        <taxon>Oiketicinae</taxon>
        <taxon>Eumeta</taxon>
    </lineage>
</organism>
<dbReference type="OrthoDB" id="440711at2759"/>
<proteinExistence type="predicted"/>
<sequence>MLQLRDVILSAFASQSGSRDKTRRRSCAKLCANGTPSFCCEGRSRMTIPEHRERNRKYVAMPSAVYSVELELAPPPGLAERARSACGENPHTRLNAICNLRDIIYTSDGVDTRVKAFSNINRGTCASARRAALSPSLNLFHKCEMSVTNIEEHPCSTTKDRDVQWMGWQRDRYGKPTAELELESKTESKLNSRTNLALEPRSKAMEPNTELETGFRARRVHAPPRGRRVLGTLPTRQEFRSGACSQIVLRVGPLVLDVVFAWLMMVNHRRLIELVNYYKFKQENPKFYEGVYPLDLRQIGDENIVAVPPYRDQEGRRLLIYRIGKEI</sequence>
<dbReference type="STRING" id="151549.A0A4C1SVW8"/>
<evidence type="ECO:0000313" key="2">
    <source>
        <dbReference type="Proteomes" id="UP000299102"/>
    </source>
</evidence>
<evidence type="ECO:0000313" key="1">
    <source>
        <dbReference type="EMBL" id="GBP06075.1"/>
    </source>
</evidence>
<dbReference type="AlphaFoldDB" id="A0A4C1SVW8"/>
<name>A0A4C1SVW8_EUMVA</name>
<gene>
    <name evidence="1" type="ORF">EVAR_3300_1</name>
</gene>
<protein>
    <submittedName>
        <fullName evidence="1">Uncharacterized protein</fullName>
    </submittedName>
</protein>
<keyword evidence="2" id="KW-1185">Reference proteome</keyword>
<reference evidence="1 2" key="1">
    <citation type="journal article" date="2019" name="Commun. Biol.">
        <title>The bagworm genome reveals a unique fibroin gene that provides high tensile strength.</title>
        <authorList>
            <person name="Kono N."/>
            <person name="Nakamura H."/>
            <person name="Ohtoshi R."/>
            <person name="Tomita M."/>
            <person name="Numata K."/>
            <person name="Arakawa K."/>
        </authorList>
    </citation>
    <scope>NUCLEOTIDE SEQUENCE [LARGE SCALE GENOMIC DNA]</scope>
</reference>
<dbReference type="EMBL" id="BGZK01000020">
    <property type="protein sequence ID" value="GBP06075.1"/>
    <property type="molecule type" value="Genomic_DNA"/>
</dbReference>
<accession>A0A4C1SVW8</accession>
<comment type="caution">
    <text evidence="1">The sequence shown here is derived from an EMBL/GenBank/DDBJ whole genome shotgun (WGS) entry which is preliminary data.</text>
</comment>
<dbReference type="Proteomes" id="UP000299102">
    <property type="component" value="Unassembled WGS sequence"/>
</dbReference>